<organism evidence="1 2">
    <name type="scientific">Brevibacterium aurantiacum</name>
    <dbReference type="NCBI Taxonomy" id="273384"/>
    <lineage>
        <taxon>Bacteria</taxon>
        <taxon>Bacillati</taxon>
        <taxon>Actinomycetota</taxon>
        <taxon>Actinomycetes</taxon>
        <taxon>Micrococcales</taxon>
        <taxon>Brevibacteriaceae</taxon>
        <taxon>Brevibacterium</taxon>
    </lineage>
</organism>
<gene>
    <name evidence="1" type="ORF">CXR23_07045</name>
</gene>
<reference evidence="1 2" key="2">
    <citation type="submission" date="2019-01" db="EMBL/GenBank/DDBJ databases">
        <title>Comparative genomic analysis of Brevibacterium aurantiacum sheds light on its evolution and its adaptation to smear-ripened cheeses.</title>
        <authorList>
            <person name="Moineau S."/>
        </authorList>
    </citation>
    <scope>NUCLEOTIDE SEQUENCE [LARGE SCALE GENOMIC DNA]</scope>
    <source>
        <strain evidence="1 2">SMQ-1417</strain>
    </source>
</reference>
<name>A0A3T0DD45_BREAU</name>
<protein>
    <submittedName>
        <fullName evidence="1">Uncharacterized protein</fullName>
    </submittedName>
</protein>
<evidence type="ECO:0000313" key="2">
    <source>
        <dbReference type="Proteomes" id="UP000283000"/>
    </source>
</evidence>
<dbReference type="Proteomes" id="UP000283000">
    <property type="component" value="Chromosome"/>
</dbReference>
<reference evidence="1 2" key="1">
    <citation type="submission" date="2017-12" db="EMBL/GenBank/DDBJ databases">
        <authorList>
            <person name="Levesque S."/>
        </authorList>
    </citation>
    <scope>NUCLEOTIDE SEQUENCE [LARGE SCALE GENOMIC DNA]</scope>
    <source>
        <strain evidence="1 2">SMQ-1417</strain>
    </source>
</reference>
<dbReference type="EMBL" id="CP025330">
    <property type="protein sequence ID" value="AZT92926.1"/>
    <property type="molecule type" value="Genomic_DNA"/>
</dbReference>
<proteinExistence type="predicted"/>
<dbReference type="AlphaFoldDB" id="A0A3T0DD45"/>
<evidence type="ECO:0000313" key="1">
    <source>
        <dbReference type="EMBL" id="AZT92926.1"/>
    </source>
</evidence>
<dbReference type="RefSeq" id="WP_127362865.1">
    <property type="nucleotide sequence ID" value="NZ_CP025330.1"/>
</dbReference>
<accession>A0A3T0DD45</accession>
<sequence>MALFNGYAGREGELTRIKFEGSVMTFDASDAARADTFLGSIALKADQISRRTESANSSADRKIASIQVTLQKYVND</sequence>